<accession>Q0VTM8</accession>
<feature type="domain" description="OmpR/PhoB-type" evidence="11">
    <location>
        <begin position="124"/>
        <end position="218"/>
    </location>
</feature>
<dbReference type="GO" id="GO:0032993">
    <property type="term" value="C:protein-DNA complex"/>
    <property type="evidence" value="ECO:0007669"/>
    <property type="project" value="TreeGrafter"/>
</dbReference>
<feature type="DNA-binding region" description="OmpR/PhoB-type" evidence="9">
    <location>
        <begin position="124"/>
        <end position="218"/>
    </location>
</feature>
<keyword evidence="3 8" id="KW-0597">Phosphoprotein</keyword>
<keyword evidence="5" id="KW-0805">Transcription regulation</keyword>
<dbReference type="SMART" id="SM00862">
    <property type="entry name" value="Trans_reg_C"/>
    <property type="match status" value="1"/>
</dbReference>
<evidence type="ECO:0000256" key="5">
    <source>
        <dbReference type="ARBA" id="ARBA00023015"/>
    </source>
</evidence>
<evidence type="ECO:0000313" key="13">
    <source>
        <dbReference type="Proteomes" id="UP000008871"/>
    </source>
</evidence>
<protein>
    <submittedName>
        <fullName evidence="12">Transcriptional regulatory protein qseb</fullName>
    </submittedName>
</protein>
<dbReference type="GO" id="GO:0000976">
    <property type="term" value="F:transcription cis-regulatory region binding"/>
    <property type="evidence" value="ECO:0007669"/>
    <property type="project" value="TreeGrafter"/>
</dbReference>
<dbReference type="GO" id="GO:0000156">
    <property type="term" value="F:phosphorelay response regulator activity"/>
    <property type="evidence" value="ECO:0007669"/>
    <property type="project" value="TreeGrafter"/>
</dbReference>
<keyword evidence="7" id="KW-0804">Transcription</keyword>
<dbReference type="eggNOG" id="COG0745">
    <property type="taxonomic scope" value="Bacteria"/>
</dbReference>
<feature type="modified residue" description="4-aspartylphosphate" evidence="8">
    <location>
        <position position="51"/>
    </location>
</feature>
<gene>
    <name evidence="12" type="primary">ygiX</name>
    <name evidence="12" type="ordered locus">ABO_0031</name>
</gene>
<dbReference type="GO" id="GO:0005829">
    <property type="term" value="C:cytosol"/>
    <property type="evidence" value="ECO:0007669"/>
    <property type="project" value="TreeGrafter"/>
</dbReference>
<evidence type="ECO:0000256" key="2">
    <source>
        <dbReference type="ARBA" id="ARBA00022490"/>
    </source>
</evidence>
<dbReference type="PROSITE" id="PS51755">
    <property type="entry name" value="OMPR_PHOB"/>
    <property type="match status" value="1"/>
</dbReference>
<comment type="subcellular location">
    <subcellularLocation>
        <location evidence="1">Cytoplasm</location>
    </subcellularLocation>
</comment>
<dbReference type="PANTHER" id="PTHR48111">
    <property type="entry name" value="REGULATOR OF RPOS"/>
    <property type="match status" value="1"/>
</dbReference>
<evidence type="ECO:0000256" key="7">
    <source>
        <dbReference type="ARBA" id="ARBA00023163"/>
    </source>
</evidence>
<keyword evidence="4" id="KW-0902">Two-component regulatory system</keyword>
<evidence type="ECO:0000256" key="6">
    <source>
        <dbReference type="ARBA" id="ARBA00023125"/>
    </source>
</evidence>
<sequence length="220" mass="24523">MHILLIEDDALLGDGIQAGLQAMGFTVAWVTLARDGLAAWKSVDFDALVLDLGLPDQEGSEALCQWREAGLTVPVLILTARDAVQDRIDGLQRGADDYLIKPFDLGELAARLQALLRRTRGQARPFIEHGRLRVDPFRQQVWLADKEVELQRREMALLLALLQSQGRLLTADQLADRVYGWMDGVESNALTVHIHNLRRKLDSRIVETVRGGGYRLGAPL</sequence>
<evidence type="ECO:0000259" key="11">
    <source>
        <dbReference type="PROSITE" id="PS51755"/>
    </source>
</evidence>
<dbReference type="HOGENOM" id="CLU_000445_30_1_6"/>
<dbReference type="CDD" id="cd17624">
    <property type="entry name" value="REC_OmpR_PmrA-like"/>
    <property type="match status" value="1"/>
</dbReference>
<keyword evidence="13" id="KW-1185">Reference proteome</keyword>
<dbReference type="InterPro" id="IPR036388">
    <property type="entry name" value="WH-like_DNA-bd_sf"/>
</dbReference>
<evidence type="ECO:0000256" key="1">
    <source>
        <dbReference type="ARBA" id="ARBA00004496"/>
    </source>
</evidence>
<name>Q0VTM8_ALCBS</name>
<keyword evidence="6 9" id="KW-0238">DNA-binding</keyword>
<dbReference type="Proteomes" id="UP000008871">
    <property type="component" value="Chromosome"/>
</dbReference>
<dbReference type="InterPro" id="IPR001789">
    <property type="entry name" value="Sig_transdc_resp-reg_receiver"/>
</dbReference>
<keyword evidence="2" id="KW-0963">Cytoplasm</keyword>
<evidence type="ECO:0000256" key="4">
    <source>
        <dbReference type="ARBA" id="ARBA00023012"/>
    </source>
</evidence>
<dbReference type="Gene3D" id="1.10.10.10">
    <property type="entry name" value="Winged helix-like DNA-binding domain superfamily/Winged helix DNA-binding domain"/>
    <property type="match status" value="1"/>
</dbReference>
<dbReference type="InterPro" id="IPR001867">
    <property type="entry name" value="OmpR/PhoB-type_DNA-bd"/>
</dbReference>
<evidence type="ECO:0000256" key="8">
    <source>
        <dbReference type="PROSITE-ProRule" id="PRU00169"/>
    </source>
</evidence>
<dbReference type="Gene3D" id="6.10.250.690">
    <property type="match status" value="1"/>
</dbReference>
<reference evidence="12 13" key="1">
    <citation type="journal article" date="2006" name="Nat. Biotechnol.">
        <title>Genome sequence of the ubiquitous hydrocarbon-degrading marine bacterium Alcanivorax borkumensis.</title>
        <authorList>
            <person name="Schneiker S."/>
            <person name="Martins dos Santos V.A.P."/>
            <person name="Bartels D."/>
            <person name="Bekel T."/>
            <person name="Brecht M."/>
            <person name="Buhrmester J."/>
            <person name="Chernikova T.N."/>
            <person name="Denaro R."/>
            <person name="Ferrer M."/>
            <person name="Gertler C."/>
            <person name="Goesmann A."/>
            <person name="Golyshina O.V."/>
            <person name="Kaminski F."/>
            <person name="Khachane A.N."/>
            <person name="Lang S."/>
            <person name="Linke B."/>
            <person name="McHardy A.C."/>
            <person name="Meyer F."/>
            <person name="Nechitaylo T."/>
            <person name="Puehler A."/>
            <person name="Regenhardt D."/>
            <person name="Rupp O."/>
            <person name="Sabirova J.S."/>
            <person name="Selbitschka W."/>
            <person name="Yakimov M.M."/>
            <person name="Timmis K.N."/>
            <person name="Vorhoelter F.-J."/>
            <person name="Weidner S."/>
            <person name="Kaiser O."/>
            <person name="Golyshin P.N."/>
        </authorList>
    </citation>
    <scope>NUCLEOTIDE SEQUENCE [LARGE SCALE GENOMIC DNA]</scope>
    <source>
        <strain evidence="13">ATCC 700651 / DSM 11573 / NCIMB 13689 / SK2</strain>
    </source>
</reference>
<dbReference type="PANTHER" id="PTHR48111:SF35">
    <property type="entry name" value="TRANSCRIPTIONAL REGULATORY PROTEIN QSEB"/>
    <property type="match status" value="1"/>
</dbReference>
<evidence type="ECO:0000256" key="3">
    <source>
        <dbReference type="ARBA" id="ARBA00022553"/>
    </source>
</evidence>
<dbReference type="PROSITE" id="PS50110">
    <property type="entry name" value="RESPONSE_REGULATORY"/>
    <property type="match status" value="1"/>
</dbReference>
<feature type="domain" description="Response regulatory" evidence="10">
    <location>
        <begin position="2"/>
        <end position="116"/>
    </location>
</feature>
<dbReference type="Pfam" id="PF00072">
    <property type="entry name" value="Response_reg"/>
    <property type="match status" value="1"/>
</dbReference>
<dbReference type="RefSeq" id="WP_011587329.1">
    <property type="nucleotide sequence ID" value="NC_008260.1"/>
</dbReference>
<evidence type="ECO:0000256" key="9">
    <source>
        <dbReference type="PROSITE-ProRule" id="PRU01091"/>
    </source>
</evidence>
<dbReference type="EMBL" id="AM286690">
    <property type="protein sequence ID" value="CAL15480.1"/>
    <property type="molecule type" value="Genomic_DNA"/>
</dbReference>
<evidence type="ECO:0000259" key="10">
    <source>
        <dbReference type="PROSITE" id="PS50110"/>
    </source>
</evidence>
<dbReference type="Pfam" id="PF00486">
    <property type="entry name" value="Trans_reg_C"/>
    <property type="match status" value="1"/>
</dbReference>
<dbReference type="SMART" id="SM00448">
    <property type="entry name" value="REC"/>
    <property type="match status" value="1"/>
</dbReference>
<evidence type="ECO:0000313" key="12">
    <source>
        <dbReference type="EMBL" id="CAL15480.1"/>
    </source>
</evidence>
<dbReference type="GO" id="GO:0006355">
    <property type="term" value="P:regulation of DNA-templated transcription"/>
    <property type="evidence" value="ECO:0007669"/>
    <property type="project" value="InterPro"/>
</dbReference>
<proteinExistence type="predicted"/>
<dbReference type="SUPFAM" id="SSF52172">
    <property type="entry name" value="CheY-like"/>
    <property type="match status" value="1"/>
</dbReference>
<dbReference type="OrthoDB" id="9802426at2"/>
<dbReference type="CDD" id="cd00383">
    <property type="entry name" value="trans_reg_C"/>
    <property type="match status" value="1"/>
</dbReference>
<dbReference type="InterPro" id="IPR039420">
    <property type="entry name" value="WalR-like"/>
</dbReference>
<dbReference type="KEGG" id="abo:ABO_0031"/>
<dbReference type="Gene3D" id="3.40.50.2300">
    <property type="match status" value="1"/>
</dbReference>
<dbReference type="STRING" id="393595.ABO_0031"/>
<dbReference type="AlphaFoldDB" id="Q0VTM8"/>
<organism evidence="12 13">
    <name type="scientific">Alcanivorax borkumensis (strain ATCC 700651 / DSM 11573 / NCIMB 13689 / SK2)</name>
    <dbReference type="NCBI Taxonomy" id="393595"/>
    <lineage>
        <taxon>Bacteria</taxon>
        <taxon>Pseudomonadati</taxon>
        <taxon>Pseudomonadota</taxon>
        <taxon>Gammaproteobacteria</taxon>
        <taxon>Oceanospirillales</taxon>
        <taxon>Alcanivoracaceae</taxon>
        <taxon>Alcanivorax</taxon>
    </lineage>
</organism>
<dbReference type="InterPro" id="IPR011006">
    <property type="entry name" value="CheY-like_superfamily"/>
</dbReference>